<evidence type="ECO:0000313" key="2">
    <source>
        <dbReference type="Proteomes" id="UP001164539"/>
    </source>
</evidence>
<reference evidence="1 2" key="1">
    <citation type="journal article" date="2023" name="Science">
        <title>Complex scaffold remodeling in plant triterpene biosynthesis.</title>
        <authorList>
            <person name="De La Pena R."/>
            <person name="Hodgson H."/>
            <person name="Liu J.C."/>
            <person name="Stephenson M.J."/>
            <person name="Martin A.C."/>
            <person name="Owen C."/>
            <person name="Harkess A."/>
            <person name="Leebens-Mack J."/>
            <person name="Jimenez L.E."/>
            <person name="Osbourn A."/>
            <person name="Sattely E.S."/>
        </authorList>
    </citation>
    <scope>NUCLEOTIDE SEQUENCE [LARGE SCALE GENOMIC DNA]</scope>
    <source>
        <strain evidence="2">cv. JPN11</strain>
        <tissue evidence="1">Leaf</tissue>
    </source>
</reference>
<organism evidence="1 2">
    <name type="scientific">Melia azedarach</name>
    <name type="common">Chinaberry tree</name>
    <dbReference type="NCBI Taxonomy" id="155640"/>
    <lineage>
        <taxon>Eukaryota</taxon>
        <taxon>Viridiplantae</taxon>
        <taxon>Streptophyta</taxon>
        <taxon>Embryophyta</taxon>
        <taxon>Tracheophyta</taxon>
        <taxon>Spermatophyta</taxon>
        <taxon>Magnoliopsida</taxon>
        <taxon>eudicotyledons</taxon>
        <taxon>Gunneridae</taxon>
        <taxon>Pentapetalae</taxon>
        <taxon>rosids</taxon>
        <taxon>malvids</taxon>
        <taxon>Sapindales</taxon>
        <taxon>Meliaceae</taxon>
        <taxon>Melia</taxon>
    </lineage>
</organism>
<name>A0ACC1X0S4_MELAZ</name>
<keyword evidence="2" id="KW-1185">Reference proteome</keyword>
<comment type="caution">
    <text evidence="1">The sequence shown here is derived from an EMBL/GenBank/DDBJ whole genome shotgun (WGS) entry which is preliminary data.</text>
</comment>
<sequence>MSVEDYYKEMKIAMIKANIEEDREATMARFISGLNKEIVDVVDLQHYAEMEELLHKTIKVEKQIKSKGFRSGKIEAKTSSKSREVKCFKCQGFGHIASQHPNERVMIVLENGEIESASSCEDEMSPLADYSDIEIEEPVHGDLRWRSCCTNPLNWRSKSKGFRSGLASSSSWISNWKDIKTTSKTKEEAKQKDSIAVSKGKIETKISSKSLKVKCFRCHGFGHIASQCPNKRVMIVLENGEIESASSSEDEMSPLADYSDIEIEEPVHGDLVVTKRVLSIHPKDDVDMEQREHIFYTRCHLNNKVCTMIIDSASCTNVASTLLVDKPNLHTIKHPKPYKL</sequence>
<gene>
    <name evidence="1" type="ORF">OWV82_021878</name>
</gene>
<proteinExistence type="predicted"/>
<dbReference type="EMBL" id="CM051405">
    <property type="protein sequence ID" value="KAJ4705050.1"/>
    <property type="molecule type" value="Genomic_DNA"/>
</dbReference>
<protein>
    <submittedName>
        <fullName evidence="1">Zf-CCHC domain-containing protein</fullName>
    </submittedName>
</protein>
<accession>A0ACC1X0S4</accession>
<dbReference type="Proteomes" id="UP001164539">
    <property type="component" value="Chromosome 12"/>
</dbReference>
<evidence type="ECO:0000313" key="1">
    <source>
        <dbReference type="EMBL" id="KAJ4705050.1"/>
    </source>
</evidence>